<feature type="region of interest" description="Disordered" evidence="9">
    <location>
        <begin position="392"/>
        <end position="428"/>
    </location>
</feature>
<dbReference type="GO" id="GO:0003964">
    <property type="term" value="F:RNA-directed DNA polymerase activity"/>
    <property type="evidence" value="ECO:0007669"/>
    <property type="project" value="UniProtKB-KW"/>
</dbReference>
<dbReference type="Gene3D" id="2.40.70.10">
    <property type="entry name" value="Acid Proteases"/>
    <property type="match status" value="1"/>
</dbReference>
<dbReference type="CDD" id="cd01647">
    <property type="entry name" value="RT_LTR"/>
    <property type="match status" value="1"/>
</dbReference>
<keyword evidence="5" id="KW-0540">Nuclease</keyword>
<dbReference type="GO" id="GO:0004519">
    <property type="term" value="F:endonuclease activity"/>
    <property type="evidence" value="ECO:0007669"/>
    <property type="project" value="UniProtKB-KW"/>
</dbReference>
<dbReference type="FunFam" id="3.30.70.270:FF:000020">
    <property type="entry name" value="Transposon Tf2-6 polyprotein-like Protein"/>
    <property type="match status" value="1"/>
</dbReference>
<keyword evidence="7" id="KW-0378">Hydrolase</keyword>
<evidence type="ECO:0000256" key="2">
    <source>
        <dbReference type="ARBA" id="ARBA00022670"/>
    </source>
</evidence>
<evidence type="ECO:0000259" key="11">
    <source>
        <dbReference type="Pfam" id="PF17917"/>
    </source>
</evidence>
<comment type="caution">
    <text evidence="12">The sequence shown here is derived from an EMBL/GenBank/DDBJ whole genome shotgun (WGS) entry which is preliminary data.</text>
</comment>
<evidence type="ECO:0000256" key="1">
    <source>
        <dbReference type="ARBA" id="ARBA00012493"/>
    </source>
</evidence>
<dbReference type="FunFam" id="3.10.20.370:FF:000001">
    <property type="entry name" value="Retrovirus-related Pol polyprotein from transposon 17.6-like protein"/>
    <property type="match status" value="1"/>
</dbReference>
<keyword evidence="2" id="KW-0645">Protease</keyword>
<dbReference type="InterPro" id="IPR000477">
    <property type="entry name" value="RT_dom"/>
</dbReference>
<dbReference type="FunFam" id="3.10.10.10:FF:000007">
    <property type="entry name" value="Retrovirus-related Pol polyprotein from transposon 17.6-like Protein"/>
    <property type="match status" value="1"/>
</dbReference>
<dbReference type="EC" id="2.7.7.49" evidence="1"/>
<dbReference type="SUPFAM" id="SSF56672">
    <property type="entry name" value="DNA/RNA polymerases"/>
    <property type="match status" value="1"/>
</dbReference>
<feature type="region of interest" description="Disordered" evidence="9">
    <location>
        <begin position="1"/>
        <end position="160"/>
    </location>
</feature>
<protein>
    <recommendedName>
        <fullName evidence="1">RNA-directed DNA polymerase</fullName>
        <ecNumber evidence="1">2.7.7.49</ecNumber>
    </recommendedName>
</protein>
<dbReference type="InterPro" id="IPR043128">
    <property type="entry name" value="Rev_trsase/Diguanyl_cyclase"/>
</dbReference>
<organism evidence="12 13">
    <name type="scientific">Phytophthora fragariaefolia</name>
    <dbReference type="NCBI Taxonomy" id="1490495"/>
    <lineage>
        <taxon>Eukaryota</taxon>
        <taxon>Sar</taxon>
        <taxon>Stramenopiles</taxon>
        <taxon>Oomycota</taxon>
        <taxon>Peronosporomycetes</taxon>
        <taxon>Peronosporales</taxon>
        <taxon>Peronosporaceae</taxon>
        <taxon>Phytophthora</taxon>
    </lineage>
</organism>
<dbReference type="Pfam" id="PF00078">
    <property type="entry name" value="RVT_1"/>
    <property type="match status" value="1"/>
</dbReference>
<dbReference type="EMBL" id="BSXT01002693">
    <property type="protein sequence ID" value="GMF50427.1"/>
    <property type="molecule type" value="Genomic_DNA"/>
</dbReference>
<feature type="compositionally biased region" description="Polar residues" evidence="9">
    <location>
        <begin position="7"/>
        <end position="24"/>
    </location>
</feature>
<dbReference type="Pfam" id="PF17917">
    <property type="entry name" value="RT_RNaseH"/>
    <property type="match status" value="1"/>
</dbReference>
<evidence type="ECO:0000256" key="5">
    <source>
        <dbReference type="ARBA" id="ARBA00022722"/>
    </source>
</evidence>
<name>A0A9W7D422_9STRA</name>
<evidence type="ECO:0000313" key="12">
    <source>
        <dbReference type="EMBL" id="GMF50427.1"/>
    </source>
</evidence>
<evidence type="ECO:0000256" key="8">
    <source>
        <dbReference type="ARBA" id="ARBA00022918"/>
    </source>
</evidence>
<keyword evidence="13" id="KW-1185">Reference proteome</keyword>
<feature type="domain" description="Reverse transcriptase RNase H-like" evidence="11">
    <location>
        <begin position="1540"/>
        <end position="1643"/>
    </location>
</feature>
<evidence type="ECO:0000259" key="10">
    <source>
        <dbReference type="Pfam" id="PF00078"/>
    </source>
</evidence>
<dbReference type="InterPro" id="IPR021109">
    <property type="entry name" value="Peptidase_aspartic_dom_sf"/>
</dbReference>
<proteinExistence type="predicted"/>
<feature type="compositionally biased region" description="Basic and acidic residues" evidence="9">
    <location>
        <begin position="82"/>
        <end position="106"/>
    </location>
</feature>
<evidence type="ECO:0000256" key="9">
    <source>
        <dbReference type="SAM" id="MobiDB-lite"/>
    </source>
</evidence>
<feature type="region of interest" description="Disordered" evidence="9">
    <location>
        <begin position="508"/>
        <end position="527"/>
    </location>
</feature>
<keyword evidence="3" id="KW-0808">Transferase</keyword>
<keyword evidence="8" id="KW-0695">RNA-directed DNA polymerase</keyword>
<feature type="compositionally biased region" description="Basic and acidic residues" evidence="9">
    <location>
        <begin position="1673"/>
        <end position="1689"/>
    </location>
</feature>
<keyword evidence="6" id="KW-0255">Endonuclease</keyword>
<evidence type="ECO:0000256" key="7">
    <source>
        <dbReference type="ARBA" id="ARBA00022801"/>
    </source>
</evidence>
<dbReference type="PANTHER" id="PTHR37984:SF5">
    <property type="entry name" value="PROTEIN NYNRIN-LIKE"/>
    <property type="match status" value="1"/>
</dbReference>
<accession>A0A9W7D422</accession>
<feature type="compositionally biased region" description="Gly residues" evidence="9">
    <location>
        <begin position="540"/>
        <end position="549"/>
    </location>
</feature>
<dbReference type="PANTHER" id="PTHR37984">
    <property type="entry name" value="PROTEIN CBG26694"/>
    <property type="match status" value="1"/>
</dbReference>
<feature type="compositionally biased region" description="Polar residues" evidence="9">
    <location>
        <begin position="418"/>
        <end position="427"/>
    </location>
</feature>
<dbReference type="CDD" id="cd09274">
    <property type="entry name" value="RNase_HI_RT_Ty3"/>
    <property type="match status" value="1"/>
</dbReference>
<feature type="compositionally biased region" description="Acidic residues" evidence="9">
    <location>
        <begin position="62"/>
        <end position="73"/>
    </location>
</feature>
<dbReference type="InterPro" id="IPR050951">
    <property type="entry name" value="Retrovirus_Pol_polyprotein"/>
</dbReference>
<dbReference type="Gene3D" id="3.30.70.270">
    <property type="match status" value="2"/>
</dbReference>
<reference evidence="12" key="1">
    <citation type="submission" date="2023-04" db="EMBL/GenBank/DDBJ databases">
        <title>Phytophthora fragariaefolia NBRC 109709.</title>
        <authorList>
            <person name="Ichikawa N."/>
            <person name="Sato H."/>
            <person name="Tonouchi N."/>
        </authorList>
    </citation>
    <scope>NUCLEOTIDE SEQUENCE</scope>
    <source>
        <strain evidence="12">NBRC 109709</strain>
    </source>
</reference>
<evidence type="ECO:0000256" key="4">
    <source>
        <dbReference type="ARBA" id="ARBA00022695"/>
    </source>
</evidence>
<evidence type="ECO:0000256" key="6">
    <source>
        <dbReference type="ARBA" id="ARBA00022759"/>
    </source>
</evidence>
<dbReference type="GO" id="GO:0006508">
    <property type="term" value="P:proteolysis"/>
    <property type="evidence" value="ECO:0007669"/>
    <property type="project" value="UniProtKB-KW"/>
</dbReference>
<dbReference type="GO" id="GO:0008233">
    <property type="term" value="F:peptidase activity"/>
    <property type="evidence" value="ECO:0007669"/>
    <property type="project" value="UniProtKB-KW"/>
</dbReference>
<feature type="compositionally biased region" description="Basic and acidic residues" evidence="9">
    <location>
        <begin position="586"/>
        <end position="602"/>
    </location>
</feature>
<feature type="compositionally biased region" description="Low complexity" evidence="9">
    <location>
        <begin position="572"/>
        <end position="584"/>
    </location>
</feature>
<feature type="compositionally biased region" description="Basic residues" evidence="9">
    <location>
        <begin position="25"/>
        <end position="36"/>
    </location>
</feature>
<dbReference type="InterPro" id="IPR041373">
    <property type="entry name" value="RT_RNaseH"/>
</dbReference>
<dbReference type="Proteomes" id="UP001165121">
    <property type="component" value="Unassembled WGS sequence"/>
</dbReference>
<feature type="domain" description="Reverse transcriptase" evidence="10">
    <location>
        <begin position="1325"/>
        <end position="1452"/>
    </location>
</feature>
<evidence type="ECO:0000313" key="13">
    <source>
        <dbReference type="Proteomes" id="UP001165121"/>
    </source>
</evidence>
<feature type="region of interest" description="Disordered" evidence="9">
    <location>
        <begin position="532"/>
        <end position="783"/>
    </location>
</feature>
<keyword evidence="4" id="KW-0548">Nucleotidyltransferase</keyword>
<feature type="compositionally biased region" description="Basic and acidic residues" evidence="9">
    <location>
        <begin position="772"/>
        <end position="783"/>
    </location>
</feature>
<dbReference type="Gene3D" id="3.10.10.10">
    <property type="entry name" value="HIV Type 1 Reverse Transcriptase, subunit A, domain 1"/>
    <property type="match status" value="1"/>
</dbReference>
<gene>
    <name evidence="12" type="ORF">Pfra01_002013200</name>
</gene>
<sequence>MVMTRAGTPTNPSASVRNSPQAAHQQKRQRRTRTRLRLSNDTGGTDEVEVSSSVAVRTAGTDDPDDAPDDNDSSDSFTDDSNWVHEHGDGRDARGGQREERDDVGRDGNAGSRDDRDDDDSQSGRGSHGGRPAAARRVTRPSIPTESGQRRERTDVNQDDNLESMDWWEALTPGQQRSMMKRFLLQPPAASTSVGIATPTPPPVVVQTRSSKVKRLDIEDFKGLPGESIEAWLSTVRQTVQRQEVLGGDTWTSAELYFGATAHLKGNANKWLVVMNEDMSEEDYTFEYLTSKLRRKYGSRENAWKIQKRLSQRKQQPGERLDSFVNSLTNIGFGKRVAMESYLEAFYDGMNNQDAAAHVCTMGPTTLSEALEYAVSAYGEYGAGRKVTSWQGAQRRYHVDSDDEEKPSAAPAKKSESKTGMSPTINWEQLGLGFGGRDTAPKYDDSGKPISGLAGRDSGLPLAALQAIAVAAGIGQTTAAQALTTRSESSKPKTAKTLEVMAESRVAERPQIDQPGQQYQRRYDGGYGCGGRGADDFGGRGRGGYGRRGGQSHYGDMSSYRPPPDSQATLQPAGAAPASPTANATDGERLERPHPERDEGGGKRAGAVEEEALLPGKGEFSSERPCVDPHVHSLSKARKKGSESAQTDDVWTVCREGGKTKGKSSGVNIARDETKGESGSTDAVSDEIEKKKDDVGQYQKEVLGKRRRQKKEKRAANPTLVRRARRDDDPRQQAGDQGVAVRSVSGASEVAKALPEESGTRVDTAASGHRVLGAEESGKEHKTSVLVTPIAQANDSPNDATVRAAPAETVTARRGKHPKLQSSRLSPMLVVARTKEEWASEPITKKEWKRLQRVYERDVPRTLEETGSLTEMRVVRRTAEKEAKKFRVQRRHYRLQQKRLLHDTAATATAAKKKARARKDKAKMRAGYDYVMHGSYGNVQVIDDGEGKPLRKAQLRVTGSSGITSLPTALLAVAKNRTLEVRLDTCAQFSIAGDELRKYGRCLTRAAPVDIVEGFGGGQARVLGVWQFVGTTIYQQRVTVNALLVEGQGSQLLIGEDWMAERHVKLDFGKRELKFHNDHDEKILVPFKCHGVTPLLEAPGEWAATVRLTKTVKLATNVRGIVRMAVNAPEGTTGLFLPKPATKRHLLVAPTVDTVRDGMIRVAVLNVQGRREKLPAREVLGTWVPTDGPMTLLAMNGELERVRVAEWVRNLKKEDSKPLSNEDSLDIGEMEPADRDLMIALLRQHADIIEKKEGCPPLAKAPVEHHINTGDAAPIMLRRRRHAVTENEIIDNNVDDMLKDGVIEEGSGAWGFPDVYPLPRVDEALEALFDSRRFTSLDLHAGYWQLAVAQEDRPKTAFTTRRGLFQFCRMPFGLCNAPSTFQRLMDCALRGLTWVCCLAYLDDVIIFSKGSVARHVVKLAVVLERLSAAGLSLKASKCSFAAKKMEYLGHNLTPEGIQPTDRLVKAVVDFPRPTDTAEVRRFVALAGHYRRFMPSFGARMSPLTKLLRKTSEWKWSSEQEEAFRWAKAGLSRKPVLIYPDYRLPFKLTTDASKVGLGAVLSQDQGHGDQPVAYASKVNNPAIAKYSISELECLAVVWAVRLFRPHLYGRRFVIVTDHVALKWLMTTKEPAGRLHRWALTLQEFDFEVVYRPGRENSVADALSRGPIGENVSEETERKTEEDEPSIRAENESATMGRTEPSGPQRLTMARMAAAVAMQTPRGRCAVAAVRAATGSVGKSEHGERSQPKIQRQEIKPTERLHVLEDEIDLAADDVVRAVTVRRVEAAELGIVQFTDEDIRREQDKSVMVKP</sequence>
<evidence type="ECO:0000256" key="3">
    <source>
        <dbReference type="ARBA" id="ARBA00022679"/>
    </source>
</evidence>
<feature type="compositionally biased region" description="Basic and acidic residues" evidence="9">
    <location>
        <begin position="620"/>
        <end position="631"/>
    </location>
</feature>
<dbReference type="InterPro" id="IPR043502">
    <property type="entry name" value="DNA/RNA_pol_sf"/>
</dbReference>
<feature type="region of interest" description="Disordered" evidence="9">
    <location>
        <begin position="1658"/>
        <end position="1702"/>
    </location>
</feature>